<comment type="cofactor">
    <cofactor evidence="1">
        <name>Zn(2+)</name>
        <dbReference type="ChEBI" id="CHEBI:29105"/>
    </cofactor>
</comment>
<dbReference type="OMA" id="RPQFKPY"/>
<proteinExistence type="inferred from homology"/>
<evidence type="ECO:0000313" key="10">
    <source>
        <dbReference type="Proteomes" id="UP000013827"/>
    </source>
</evidence>
<dbReference type="GO" id="GO:0009117">
    <property type="term" value="P:nucleotide metabolic process"/>
    <property type="evidence" value="ECO:0007669"/>
    <property type="project" value="UniProtKB-KW"/>
</dbReference>
<dbReference type="PANTHER" id="PTHR11409">
    <property type="entry name" value="ADENOSINE DEAMINASE"/>
    <property type="match status" value="1"/>
</dbReference>
<keyword evidence="10" id="KW-1185">Reference proteome</keyword>
<evidence type="ECO:0000256" key="5">
    <source>
        <dbReference type="ARBA" id="ARBA00022833"/>
    </source>
</evidence>
<reference evidence="10" key="1">
    <citation type="journal article" date="2013" name="Nature">
        <title>Pan genome of the phytoplankton Emiliania underpins its global distribution.</title>
        <authorList>
            <person name="Read B.A."/>
            <person name="Kegel J."/>
            <person name="Klute M.J."/>
            <person name="Kuo A."/>
            <person name="Lefebvre S.C."/>
            <person name="Maumus F."/>
            <person name="Mayer C."/>
            <person name="Miller J."/>
            <person name="Monier A."/>
            <person name="Salamov A."/>
            <person name="Young J."/>
            <person name="Aguilar M."/>
            <person name="Claverie J.M."/>
            <person name="Frickenhaus S."/>
            <person name="Gonzalez K."/>
            <person name="Herman E.K."/>
            <person name="Lin Y.C."/>
            <person name="Napier J."/>
            <person name="Ogata H."/>
            <person name="Sarno A.F."/>
            <person name="Shmutz J."/>
            <person name="Schroeder D."/>
            <person name="de Vargas C."/>
            <person name="Verret F."/>
            <person name="von Dassow P."/>
            <person name="Valentin K."/>
            <person name="Van de Peer Y."/>
            <person name="Wheeler G."/>
            <person name="Dacks J.B."/>
            <person name="Delwiche C.F."/>
            <person name="Dyhrman S.T."/>
            <person name="Glockner G."/>
            <person name="John U."/>
            <person name="Richards T."/>
            <person name="Worden A.Z."/>
            <person name="Zhang X."/>
            <person name="Grigoriev I.V."/>
            <person name="Allen A.E."/>
            <person name="Bidle K."/>
            <person name="Borodovsky M."/>
            <person name="Bowler C."/>
            <person name="Brownlee C."/>
            <person name="Cock J.M."/>
            <person name="Elias M."/>
            <person name="Gladyshev V.N."/>
            <person name="Groth M."/>
            <person name="Guda C."/>
            <person name="Hadaegh A."/>
            <person name="Iglesias-Rodriguez M.D."/>
            <person name="Jenkins J."/>
            <person name="Jones B.M."/>
            <person name="Lawson T."/>
            <person name="Leese F."/>
            <person name="Lindquist E."/>
            <person name="Lobanov A."/>
            <person name="Lomsadze A."/>
            <person name="Malik S.B."/>
            <person name="Marsh M.E."/>
            <person name="Mackinder L."/>
            <person name="Mock T."/>
            <person name="Mueller-Roeber B."/>
            <person name="Pagarete A."/>
            <person name="Parker M."/>
            <person name="Probert I."/>
            <person name="Quesneville H."/>
            <person name="Raines C."/>
            <person name="Rensing S.A."/>
            <person name="Riano-Pachon D.M."/>
            <person name="Richier S."/>
            <person name="Rokitta S."/>
            <person name="Shiraiwa Y."/>
            <person name="Soanes D.M."/>
            <person name="van der Giezen M."/>
            <person name="Wahlund T.M."/>
            <person name="Williams B."/>
            <person name="Wilson W."/>
            <person name="Wolfe G."/>
            <person name="Wurch L.L."/>
        </authorList>
    </citation>
    <scope>NUCLEOTIDE SEQUENCE</scope>
</reference>
<dbReference type="GO" id="GO:0006154">
    <property type="term" value="P:adenosine catabolic process"/>
    <property type="evidence" value="ECO:0007669"/>
    <property type="project" value="TreeGrafter"/>
</dbReference>
<dbReference type="PaxDb" id="2903-EOD03861"/>
<dbReference type="GO" id="GO:0046872">
    <property type="term" value="F:metal ion binding"/>
    <property type="evidence" value="ECO:0007669"/>
    <property type="project" value="UniProtKB-KW"/>
</dbReference>
<keyword evidence="5" id="KW-0862">Zinc</keyword>
<dbReference type="HOGENOM" id="CLU_039228_3_0_1"/>
<dbReference type="GO" id="GO:0046103">
    <property type="term" value="P:inosine biosynthetic process"/>
    <property type="evidence" value="ECO:0007669"/>
    <property type="project" value="TreeGrafter"/>
</dbReference>
<feature type="domain" description="Adenosine deaminase" evidence="8">
    <location>
        <begin position="9"/>
        <end position="322"/>
    </location>
</feature>
<evidence type="ECO:0000256" key="7">
    <source>
        <dbReference type="ARBA" id="ARBA00048787"/>
    </source>
</evidence>
<dbReference type="GO" id="GO:0004000">
    <property type="term" value="F:adenosine deaminase activity"/>
    <property type="evidence" value="ECO:0007669"/>
    <property type="project" value="TreeGrafter"/>
</dbReference>
<comment type="similarity">
    <text evidence="2">Belongs to the metallo-dependent hydrolases superfamily. Adenosine and AMP deaminases family.</text>
</comment>
<sequence>MRELCRRLPKAELHCHLSGCARLTTIAELAPAGVDTSALLVGSDDDRSLDACFAIFAAIHKTVTSLAAVERIAWEVLSDFAADNVKYLELRTTPRVLDDADLEGYVRALLGVCARFDTHQQGHPELAVWPMTTRLLLSIDRTGGLDKAMETVELAARLRAEPPSGADKYIVGLDFSGNPTRGTFADYVPAFEAAREAGLKVAAHAAEVDHPADNASILRFRPERLGHALLLSASDVASLRASPIPIELCPTSNLKTLKLRSMRDHPTMGVWLAEGYPVSISTDDSSVFGTSSSKELALVAEALGLAAHQVVQLALAPLQHTFDASTQGVEPLRRAFERESAKLLAEQRARGL</sequence>
<protein>
    <recommendedName>
        <fullName evidence="8">Adenosine deaminase domain-containing protein</fullName>
    </recommendedName>
</protein>
<dbReference type="EnsemblProtists" id="EOD03861">
    <property type="protein sequence ID" value="EOD03861"/>
    <property type="gene ID" value="EMIHUDRAFT_69326"/>
</dbReference>
<dbReference type="Proteomes" id="UP000013827">
    <property type="component" value="Unassembled WGS sequence"/>
</dbReference>
<dbReference type="Gene3D" id="3.20.20.140">
    <property type="entry name" value="Metal-dependent hydrolases"/>
    <property type="match status" value="1"/>
</dbReference>
<evidence type="ECO:0000259" key="8">
    <source>
        <dbReference type="Pfam" id="PF00962"/>
    </source>
</evidence>
<evidence type="ECO:0000313" key="9">
    <source>
        <dbReference type="EnsemblProtists" id="EOD03861"/>
    </source>
</evidence>
<dbReference type="KEGG" id="ehx:EMIHUDRAFT_69326"/>
<evidence type="ECO:0000256" key="1">
    <source>
        <dbReference type="ARBA" id="ARBA00001947"/>
    </source>
</evidence>
<name>A0A0D3HXX6_EMIH1</name>
<evidence type="ECO:0000256" key="2">
    <source>
        <dbReference type="ARBA" id="ARBA00006676"/>
    </source>
</evidence>
<evidence type="ECO:0000256" key="3">
    <source>
        <dbReference type="ARBA" id="ARBA00022723"/>
    </source>
</evidence>
<organism evidence="9 10">
    <name type="scientific">Emiliania huxleyi (strain CCMP1516)</name>
    <dbReference type="NCBI Taxonomy" id="280463"/>
    <lineage>
        <taxon>Eukaryota</taxon>
        <taxon>Haptista</taxon>
        <taxon>Haptophyta</taxon>
        <taxon>Prymnesiophyceae</taxon>
        <taxon>Isochrysidales</taxon>
        <taxon>Noelaerhabdaceae</taxon>
        <taxon>Emiliania</taxon>
    </lineage>
</organism>
<reference evidence="9" key="2">
    <citation type="submission" date="2024-10" db="UniProtKB">
        <authorList>
            <consortium name="EnsemblProtists"/>
        </authorList>
    </citation>
    <scope>IDENTIFICATION</scope>
</reference>
<dbReference type="STRING" id="2903.R1CZ73"/>
<dbReference type="Pfam" id="PF00962">
    <property type="entry name" value="A_deaminase"/>
    <property type="match status" value="1"/>
</dbReference>
<dbReference type="AlphaFoldDB" id="A0A0D3HXX6"/>
<evidence type="ECO:0000256" key="6">
    <source>
        <dbReference type="ARBA" id="ARBA00023080"/>
    </source>
</evidence>
<dbReference type="InterPro" id="IPR006330">
    <property type="entry name" value="Ado/ade_deaminase"/>
</dbReference>
<dbReference type="InterPro" id="IPR032466">
    <property type="entry name" value="Metal_Hydrolase"/>
</dbReference>
<dbReference type="RefSeq" id="XP_005756290.1">
    <property type="nucleotide sequence ID" value="XM_005756233.1"/>
</dbReference>
<dbReference type="GeneID" id="17250038"/>
<dbReference type="PANTHER" id="PTHR11409:SF42">
    <property type="entry name" value="ADENOSINE DEAMINASE-LIKE PROTEIN"/>
    <property type="match status" value="1"/>
</dbReference>
<accession>A0A0D3HXX6</accession>
<dbReference type="SUPFAM" id="SSF51556">
    <property type="entry name" value="Metallo-dependent hydrolases"/>
    <property type="match status" value="1"/>
</dbReference>
<dbReference type="InterPro" id="IPR001365">
    <property type="entry name" value="A_deaminase_dom"/>
</dbReference>
<evidence type="ECO:0000256" key="4">
    <source>
        <dbReference type="ARBA" id="ARBA00022801"/>
    </source>
</evidence>
<keyword evidence="6" id="KW-0546">Nucleotide metabolism</keyword>
<keyword evidence="3" id="KW-0479">Metal-binding</keyword>
<dbReference type="eggNOG" id="KOG1097">
    <property type="taxonomic scope" value="Eukaryota"/>
</dbReference>
<keyword evidence="4" id="KW-0378">Hydrolase</keyword>
<comment type="catalytic activity">
    <reaction evidence="7">
        <text>N(6)-methyl-AMP + H2O + H(+) = IMP + methylamine</text>
        <dbReference type="Rhea" id="RHEA:16001"/>
        <dbReference type="ChEBI" id="CHEBI:15377"/>
        <dbReference type="ChEBI" id="CHEBI:15378"/>
        <dbReference type="ChEBI" id="CHEBI:58053"/>
        <dbReference type="ChEBI" id="CHEBI:59338"/>
        <dbReference type="ChEBI" id="CHEBI:144842"/>
    </reaction>
    <physiologicalReaction direction="left-to-right" evidence="7">
        <dbReference type="Rhea" id="RHEA:16002"/>
    </physiologicalReaction>
</comment>